<proteinExistence type="predicted"/>
<comment type="caution">
    <text evidence="1">The sequence shown here is derived from an EMBL/GenBank/DDBJ whole genome shotgun (WGS) entry which is preliminary data.</text>
</comment>
<evidence type="ECO:0000313" key="2">
    <source>
        <dbReference type="Proteomes" id="UP000499080"/>
    </source>
</evidence>
<dbReference type="Proteomes" id="UP000499080">
    <property type="component" value="Unassembled WGS sequence"/>
</dbReference>
<evidence type="ECO:0000313" key="1">
    <source>
        <dbReference type="EMBL" id="GBM72267.1"/>
    </source>
</evidence>
<sequence length="91" mass="10271">IVMDDFIPHEPVSIGHNSEYFILQGFDFLAISFSRQTPNLGRIGQNRSQKNLFKKKKGLLGKSSPGYSGRHLLSQEPCISFQQCQKSEAWG</sequence>
<name>A0A4Y2I3E9_ARAVE</name>
<dbReference type="EMBL" id="BGPR01261298">
    <property type="protein sequence ID" value="GBM72267.1"/>
    <property type="molecule type" value="Genomic_DNA"/>
</dbReference>
<accession>A0A4Y2I3E9</accession>
<gene>
    <name evidence="1" type="ORF">AVEN_59039_1</name>
</gene>
<feature type="non-terminal residue" evidence="1">
    <location>
        <position position="1"/>
    </location>
</feature>
<keyword evidence="2" id="KW-1185">Reference proteome</keyword>
<protein>
    <submittedName>
        <fullName evidence="1">Uncharacterized protein</fullName>
    </submittedName>
</protein>
<organism evidence="1 2">
    <name type="scientific">Araneus ventricosus</name>
    <name type="common">Orbweaver spider</name>
    <name type="synonym">Epeira ventricosa</name>
    <dbReference type="NCBI Taxonomy" id="182803"/>
    <lineage>
        <taxon>Eukaryota</taxon>
        <taxon>Metazoa</taxon>
        <taxon>Ecdysozoa</taxon>
        <taxon>Arthropoda</taxon>
        <taxon>Chelicerata</taxon>
        <taxon>Arachnida</taxon>
        <taxon>Araneae</taxon>
        <taxon>Araneomorphae</taxon>
        <taxon>Entelegynae</taxon>
        <taxon>Araneoidea</taxon>
        <taxon>Araneidae</taxon>
        <taxon>Araneus</taxon>
    </lineage>
</organism>
<reference evidence="1 2" key="1">
    <citation type="journal article" date="2019" name="Sci. Rep.">
        <title>Orb-weaving spider Araneus ventricosus genome elucidates the spidroin gene catalogue.</title>
        <authorList>
            <person name="Kono N."/>
            <person name="Nakamura H."/>
            <person name="Ohtoshi R."/>
            <person name="Moran D.A.P."/>
            <person name="Shinohara A."/>
            <person name="Yoshida Y."/>
            <person name="Fujiwara M."/>
            <person name="Mori M."/>
            <person name="Tomita M."/>
            <person name="Arakawa K."/>
        </authorList>
    </citation>
    <scope>NUCLEOTIDE SEQUENCE [LARGE SCALE GENOMIC DNA]</scope>
</reference>
<dbReference type="AlphaFoldDB" id="A0A4Y2I3E9"/>